<gene>
    <name evidence="2" type="ORF">E4U43_000418</name>
</gene>
<evidence type="ECO:0000313" key="3">
    <source>
        <dbReference type="Proteomes" id="UP000748025"/>
    </source>
</evidence>
<dbReference type="PANTHER" id="PTHR36223:SF1">
    <property type="entry name" value="TRANSCRIPTION ELONGATION FACTOR EAF N-TERMINAL DOMAIN-CONTAINING PROTEIN"/>
    <property type="match status" value="1"/>
</dbReference>
<dbReference type="Pfam" id="PF25534">
    <property type="entry name" value="DUF7918"/>
    <property type="match status" value="1"/>
</dbReference>
<evidence type="ECO:0000313" key="2">
    <source>
        <dbReference type="EMBL" id="KAG6006633.1"/>
    </source>
</evidence>
<proteinExistence type="predicted"/>
<dbReference type="OrthoDB" id="3364132at2759"/>
<name>A0A9P7NA82_9HYPO</name>
<dbReference type="EMBL" id="SRPW01001123">
    <property type="protein sequence ID" value="KAG6006633.1"/>
    <property type="molecule type" value="Genomic_DNA"/>
</dbReference>
<keyword evidence="3" id="KW-1185">Reference proteome</keyword>
<protein>
    <recommendedName>
        <fullName evidence="1">DUF7918 domain-containing protein</fullName>
    </recommendedName>
</protein>
<dbReference type="AlphaFoldDB" id="A0A9P7NA82"/>
<dbReference type="Proteomes" id="UP000748025">
    <property type="component" value="Unassembled WGS sequence"/>
</dbReference>
<dbReference type="PANTHER" id="PTHR36223">
    <property type="entry name" value="BETA-LACTAMASE-TYPE TRANSPEPTIDASE FOLD DOMAIN CONTAINING PROTEIN"/>
    <property type="match status" value="1"/>
</dbReference>
<comment type="caution">
    <text evidence="2">The sequence shown here is derived from an EMBL/GenBank/DDBJ whole genome shotgun (WGS) entry which is preliminary data.</text>
</comment>
<feature type="domain" description="DUF7918" evidence="1">
    <location>
        <begin position="3"/>
        <end position="240"/>
    </location>
</feature>
<reference evidence="2" key="1">
    <citation type="journal article" date="2020" name="bioRxiv">
        <title>Whole genome comparisons of ergot fungi reveals the divergence and evolution of species within the genus Claviceps are the result of varying mechanisms driving genome evolution and host range expansion.</title>
        <authorList>
            <person name="Wyka S.A."/>
            <person name="Mondo S.J."/>
            <person name="Liu M."/>
            <person name="Dettman J."/>
            <person name="Nalam V."/>
            <person name="Broders K.D."/>
        </authorList>
    </citation>
    <scope>NUCLEOTIDE SEQUENCE</scope>
    <source>
        <strain evidence="2">CCC 602</strain>
    </source>
</reference>
<accession>A0A9P7NA82</accession>
<sequence length="340" mass="37662">MTFDVYVFVNGQPAKEYRLPQRQHGGRAPAHHHPTVHTNECYIESQSGQSYTVEVDVWLNAHTRLNEAVLCTLSVDGQKVQARIVEDNGPRRLPGAPVYETLGLYSWPRRCSFAGRYGLSATSQGVTREKLVFAPVTAVEETSKTTLERDAKLVAGLGTIEMEISACTVTGYHPLQVHGQAGNEKPFIVAEKSMKGKAISHGTTFAEGDIVSVSALPVSCEIRDVRPLAKFIFHYRSRRPTVSEEVLSMREDEVRSLAEKYLRVKREQQQIKWEEKPSVGFKRTIDLTGNDEGDDDVVEVPGKVKVLKVEDDGKHDDVVQVSGKVQGIKSEGGCDTVDLT</sequence>
<evidence type="ECO:0000259" key="1">
    <source>
        <dbReference type="Pfam" id="PF25534"/>
    </source>
</evidence>
<dbReference type="InterPro" id="IPR057678">
    <property type="entry name" value="DUF7918"/>
</dbReference>
<organism evidence="2 3">
    <name type="scientific">Claviceps pusilla</name>
    <dbReference type="NCBI Taxonomy" id="123648"/>
    <lineage>
        <taxon>Eukaryota</taxon>
        <taxon>Fungi</taxon>
        <taxon>Dikarya</taxon>
        <taxon>Ascomycota</taxon>
        <taxon>Pezizomycotina</taxon>
        <taxon>Sordariomycetes</taxon>
        <taxon>Hypocreomycetidae</taxon>
        <taxon>Hypocreales</taxon>
        <taxon>Clavicipitaceae</taxon>
        <taxon>Claviceps</taxon>
    </lineage>
</organism>